<evidence type="ECO:0000256" key="3">
    <source>
        <dbReference type="ARBA" id="ARBA00022676"/>
    </source>
</evidence>
<evidence type="ECO:0000256" key="2">
    <source>
        <dbReference type="ARBA" id="ARBA00010271"/>
    </source>
</evidence>
<dbReference type="EMBL" id="SWLB01000002">
    <property type="protein sequence ID" value="KAF3340768.1"/>
    <property type="molecule type" value="Genomic_DNA"/>
</dbReference>
<comment type="subcellular location">
    <subcellularLocation>
        <location evidence="1">Golgi apparatus membrane</location>
        <topology evidence="1">Single-pass type II membrane protein</topology>
    </subcellularLocation>
</comment>
<evidence type="ECO:0000256" key="1">
    <source>
        <dbReference type="ARBA" id="ARBA00004323"/>
    </source>
</evidence>
<dbReference type="GO" id="GO:0016757">
    <property type="term" value="F:glycosyltransferase activity"/>
    <property type="evidence" value="ECO:0007669"/>
    <property type="project" value="UniProtKB-KW"/>
</dbReference>
<dbReference type="PANTHER" id="PTHR11062">
    <property type="entry name" value="EXOSTOSIN HEPARAN SULFATE GLYCOSYLTRANSFERASE -RELATED"/>
    <property type="match status" value="1"/>
</dbReference>
<dbReference type="GO" id="GO:0000139">
    <property type="term" value="C:Golgi membrane"/>
    <property type="evidence" value="ECO:0007669"/>
    <property type="project" value="UniProtKB-SubCell"/>
</dbReference>
<comment type="similarity">
    <text evidence="2">Belongs to the glycosyltransferase 47 family.</text>
</comment>
<keyword evidence="4" id="KW-0812">Transmembrane</keyword>
<keyword evidence="4" id="KW-0735">Signal-anchor</keyword>
<keyword evidence="3 7" id="KW-0328">Glycosyltransferase</keyword>
<evidence type="ECO:0000313" key="7">
    <source>
        <dbReference type="EMBL" id="KAF3340768.1"/>
    </source>
</evidence>
<evidence type="ECO:0000256" key="5">
    <source>
        <dbReference type="ARBA" id="ARBA00023034"/>
    </source>
</evidence>
<evidence type="ECO:0000313" key="8">
    <source>
        <dbReference type="Proteomes" id="UP000623129"/>
    </source>
</evidence>
<dbReference type="AlphaFoldDB" id="A0A833VYA0"/>
<evidence type="ECO:0000259" key="6">
    <source>
        <dbReference type="Pfam" id="PF03016"/>
    </source>
</evidence>
<keyword evidence="5" id="KW-0333">Golgi apparatus</keyword>
<accession>A0A833VYA0</accession>
<reference evidence="7" key="1">
    <citation type="submission" date="2020-01" db="EMBL/GenBank/DDBJ databases">
        <title>Genome sequence of Kobresia littledalei, the first chromosome-level genome in the family Cyperaceae.</title>
        <authorList>
            <person name="Qu G."/>
        </authorList>
    </citation>
    <scope>NUCLEOTIDE SEQUENCE</scope>
    <source>
        <strain evidence="7">C.B.Clarke</strain>
        <tissue evidence="7">Leaf</tissue>
    </source>
</reference>
<evidence type="ECO:0000256" key="4">
    <source>
        <dbReference type="ARBA" id="ARBA00022968"/>
    </source>
</evidence>
<keyword evidence="7" id="KW-0808">Transferase</keyword>
<name>A0A833VYA0_9POAL</name>
<dbReference type="Pfam" id="PF03016">
    <property type="entry name" value="Exostosin_GT47"/>
    <property type="match status" value="1"/>
</dbReference>
<organism evidence="7 8">
    <name type="scientific">Carex littledalei</name>
    <dbReference type="NCBI Taxonomy" id="544730"/>
    <lineage>
        <taxon>Eukaryota</taxon>
        <taxon>Viridiplantae</taxon>
        <taxon>Streptophyta</taxon>
        <taxon>Embryophyta</taxon>
        <taxon>Tracheophyta</taxon>
        <taxon>Spermatophyta</taxon>
        <taxon>Magnoliopsida</taxon>
        <taxon>Liliopsida</taxon>
        <taxon>Poales</taxon>
        <taxon>Cyperaceae</taxon>
        <taxon>Cyperoideae</taxon>
        <taxon>Cariceae</taxon>
        <taxon>Carex</taxon>
        <taxon>Carex subgen. Euthyceras</taxon>
    </lineage>
</organism>
<proteinExistence type="inferred from homology"/>
<dbReference type="OrthoDB" id="1924787at2759"/>
<dbReference type="PANTHER" id="PTHR11062:SF117">
    <property type="entry name" value="XYLOGLUCAN-SPECIFIC GALACTURONOSYLTRANSFERASE 1"/>
    <property type="match status" value="1"/>
</dbReference>
<feature type="domain" description="Exostosin GT47" evidence="6">
    <location>
        <begin position="2"/>
        <end position="73"/>
    </location>
</feature>
<gene>
    <name evidence="7" type="ORF">FCM35_KLT09612</name>
</gene>
<dbReference type="Proteomes" id="UP000623129">
    <property type="component" value="Unassembled WGS sequence"/>
</dbReference>
<comment type="caution">
    <text evidence="7">The sequence shown here is derived from an EMBL/GenBank/DDBJ whole genome shotgun (WGS) entry which is preliminary data.</text>
</comment>
<dbReference type="InterPro" id="IPR004263">
    <property type="entry name" value="Exostosin"/>
</dbReference>
<keyword evidence="8" id="KW-1185">Reference proteome</keyword>
<sequence length="132" mass="15150">MGVFMSSMFCLQPPGDTFTRKSVFDSMVAGCIPVFFCSESAYTQYRWYLPSNFNKFSVYIPEKAVREKTVRIEDVLLGYSDEQIHEMRENVIAMIPTLVYKDPTTESDDDLRDAFRVAVDGVLLRIHSSQVL</sequence>
<protein>
    <submittedName>
        <fullName evidence="7">Xyloglucan galactosyltransferase KATAMARI1</fullName>
    </submittedName>
</protein>
<dbReference type="InterPro" id="IPR040911">
    <property type="entry name" value="Exostosin_GT47"/>
</dbReference>